<keyword evidence="1" id="KW-1133">Transmembrane helix</keyword>
<feature type="transmembrane region" description="Helical" evidence="1">
    <location>
        <begin position="152"/>
        <end position="175"/>
    </location>
</feature>
<dbReference type="SUPFAM" id="SSF141868">
    <property type="entry name" value="EAL domain-like"/>
    <property type="match status" value="1"/>
</dbReference>
<evidence type="ECO:0000259" key="3">
    <source>
        <dbReference type="PROSITE" id="PS50885"/>
    </source>
</evidence>
<dbReference type="Gene3D" id="3.30.110.200">
    <property type="match status" value="1"/>
</dbReference>
<dbReference type="InterPro" id="IPR001633">
    <property type="entry name" value="EAL_dom"/>
</dbReference>
<feature type="domain" description="GGDEF" evidence="4">
    <location>
        <begin position="266"/>
        <end position="399"/>
    </location>
</feature>
<dbReference type="InterPro" id="IPR042461">
    <property type="entry name" value="LapD_MoxY_peri_C"/>
</dbReference>
<dbReference type="InterPro" id="IPR003660">
    <property type="entry name" value="HAMP_dom"/>
</dbReference>
<evidence type="ECO:0000313" key="5">
    <source>
        <dbReference type="EMBL" id="WEJ62920.1"/>
    </source>
</evidence>
<dbReference type="CDD" id="cd01948">
    <property type="entry name" value="EAL"/>
    <property type="match status" value="1"/>
</dbReference>
<sequence length="647" mass="72767">MSLNKQMILFIASMVFILLLGTFTLNLNNTKNFLQAQLESHAQDTATSLGLSLSSIENPEDISSMETMINAVFDRGYYASISLIDMEQITLYQRTNSKSMDSVPDWFINTIQLEAPEAQALVQTGWIPVGSLSVISHTGHAYAELWKTALTLLAWFGIAALAAILIVIYTLNLMLKPLKDMEKQAEAIVKKEYLIQDQLPSTIEFRQVVSAMNAMVNKLKTVFERDANTAEKLQKMAYQDSVTELSNRRHFEMIVDSLLDPNEDVPAGIICLIRVKELKELNDQFGYLVGDKLMKSLADEMKLNLNHEKGVFARLNGTELIAVLPGLVGQQIDKPTQQITQAMPAILTSLDAAEAATSISLAYTDYQPGESRGPLLGNLDFAIEQAEKQGQNTVYYYNTQQDQQSPTESWEQTLTQAIDEKRFILFQQSAYNLDRRVHDQELFIRLKDTDGTIRSAGYFMPAVEKLRKTSEIDQLVINLVIQHLKTHLDSVILAINLSKSVLEDETFQRTLLHTLASNAKLTHRIAFELPENLITDQKAQAWPLIADLRKFGINIGIDHFGTRLGNVRYLQDLRPDYIKLDAAFSKAIENDEQTRSYVSSLCELADSLDIDVIAMAVENEEQLKAFNELGVKYSQGYFYGAPSALHE</sequence>
<dbReference type="Pfam" id="PF00563">
    <property type="entry name" value="EAL"/>
    <property type="match status" value="1"/>
</dbReference>
<gene>
    <name evidence="5" type="ORF">NR989_01350</name>
</gene>
<dbReference type="SUPFAM" id="SSF55073">
    <property type="entry name" value="Nucleotide cyclase"/>
    <property type="match status" value="1"/>
</dbReference>
<reference evidence="5 6" key="1">
    <citation type="submission" date="2022-06" db="EMBL/GenBank/DDBJ databases">
        <title>Thiomicrohabdus sp. nov, an obligately chemolithoautotrophic, sulfur-oxidizing bacterium isolated from beach of Guanyin Mountain. Amoy.</title>
        <authorList>
            <person name="Zhu H."/>
        </authorList>
    </citation>
    <scope>NUCLEOTIDE SEQUENCE [LARGE SCALE GENOMIC DNA]</scope>
    <source>
        <strain evidence="5 6">XGS-01</strain>
    </source>
</reference>
<dbReference type="Gene3D" id="3.30.70.270">
    <property type="match status" value="1"/>
</dbReference>
<dbReference type="Gene3D" id="6.20.270.20">
    <property type="entry name" value="LapD/MoxY periplasmic domain"/>
    <property type="match status" value="1"/>
</dbReference>
<dbReference type="Gene3D" id="3.20.20.450">
    <property type="entry name" value="EAL domain"/>
    <property type="match status" value="1"/>
</dbReference>
<feature type="domain" description="EAL" evidence="2">
    <location>
        <begin position="407"/>
        <end position="647"/>
    </location>
</feature>
<feature type="transmembrane region" description="Helical" evidence="1">
    <location>
        <begin position="7"/>
        <end position="25"/>
    </location>
</feature>
<dbReference type="PROSITE" id="PS50883">
    <property type="entry name" value="EAL"/>
    <property type="match status" value="1"/>
</dbReference>
<dbReference type="NCBIfam" id="TIGR00254">
    <property type="entry name" value="GGDEF"/>
    <property type="match status" value="1"/>
</dbReference>
<protein>
    <submittedName>
        <fullName evidence="5">EAL domain-containing protein</fullName>
    </submittedName>
</protein>
<dbReference type="EMBL" id="CP102381">
    <property type="protein sequence ID" value="WEJ62920.1"/>
    <property type="molecule type" value="Genomic_DNA"/>
</dbReference>
<dbReference type="PANTHER" id="PTHR33121">
    <property type="entry name" value="CYCLIC DI-GMP PHOSPHODIESTERASE PDEF"/>
    <property type="match status" value="1"/>
</dbReference>
<dbReference type="SMART" id="SM00052">
    <property type="entry name" value="EAL"/>
    <property type="match status" value="1"/>
</dbReference>
<keyword evidence="6" id="KW-1185">Reference proteome</keyword>
<dbReference type="InterPro" id="IPR043128">
    <property type="entry name" value="Rev_trsase/Diguanyl_cyclase"/>
</dbReference>
<evidence type="ECO:0000313" key="6">
    <source>
        <dbReference type="Proteomes" id="UP001222275"/>
    </source>
</evidence>
<dbReference type="SMART" id="SM00267">
    <property type="entry name" value="GGDEF"/>
    <property type="match status" value="1"/>
</dbReference>
<dbReference type="Proteomes" id="UP001222275">
    <property type="component" value="Chromosome"/>
</dbReference>
<dbReference type="InterPro" id="IPR000160">
    <property type="entry name" value="GGDEF_dom"/>
</dbReference>
<evidence type="ECO:0000256" key="1">
    <source>
        <dbReference type="SAM" id="Phobius"/>
    </source>
</evidence>
<dbReference type="InterPro" id="IPR032244">
    <property type="entry name" value="LapD_MoxY_N"/>
</dbReference>
<dbReference type="Pfam" id="PF00990">
    <property type="entry name" value="GGDEF"/>
    <property type="match status" value="1"/>
</dbReference>
<feature type="domain" description="HAMP" evidence="3">
    <location>
        <begin position="172"/>
        <end position="224"/>
    </location>
</feature>
<dbReference type="PROSITE" id="PS50887">
    <property type="entry name" value="GGDEF"/>
    <property type="match status" value="1"/>
</dbReference>
<proteinExistence type="predicted"/>
<accession>A0ABY8CAB5</accession>
<dbReference type="InterPro" id="IPR050706">
    <property type="entry name" value="Cyclic-di-GMP_PDE-like"/>
</dbReference>
<evidence type="ECO:0000259" key="2">
    <source>
        <dbReference type="PROSITE" id="PS50883"/>
    </source>
</evidence>
<dbReference type="PANTHER" id="PTHR33121:SF79">
    <property type="entry name" value="CYCLIC DI-GMP PHOSPHODIESTERASE PDED-RELATED"/>
    <property type="match status" value="1"/>
</dbReference>
<name>A0ABY8CAB5_9GAMM</name>
<dbReference type="InterPro" id="IPR029787">
    <property type="entry name" value="Nucleotide_cyclase"/>
</dbReference>
<dbReference type="InterPro" id="IPR035919">
    <property type="entry name" value="EAL_sf"/>
</dbReference>
<organism evidence="5 6">
    <name type="scientific">Thiomicrorhabdus lithotrophica</name>
    <dbReference type="NCBI Taxonomy" id="2949997"/>
    <lineage>
        <taxon>Bacteria</taxon>
        <taxon>Pseudomonadati</taxon>
        <taxon>Pseudomonadota</taxon>
        <taxon>Gammaproteobacteria</taxon>
        <taxon>Thiotrichales</taxon>
        <taxon>Piscirickettsiaceae</taxon>
        <taxon>Thiomicrorhabdus</taxon>
    </lineage>
</organism>
<keyword evidence="1" id="KW-0812">Transmembrane</keyword>
<evidence type="ECO:0000259" key="4">
    <source>
        <dbReference type="PROSITE" id="PS50887"/>
    </source>
</evidence>
<dbReference type="RefSeq" id="WP_275595177.1">
    <property type="nucleotide sequence ID" value="NZ_CP102381.1"/>
</dbReference>
<keyword evidence="1" id="KW-0472">Membrane</keyword>
<dbReference type="Pfam" id="PF16448">
    <property type="entry name" value="LapD_MoxY_N"/>
    <property type="match status" value="1"/>
</dbReference>
<dbReference type="PROSITE" id="PS50885">
    <property type="entry name" value="HAMP"/>
    <property type="match status" value="1"/>
</dbReference>